<evidence type="ECO:0000259" key="2">
    <source>
        <dbReference type="Pfam" id="PF13635"/>
    </source>
</evidence>
<dbReference type="PANTHER" id="PTHR43566">
    <property type="entry name" value="CONSERVED PROTEIN"/>
    <property type="match status" value="1"/>
</dbReference>
<comment type="caution">
    <text evidence="3">The sequence shown here is derived from an EMBL/GenBank/DDBJ whole genome shotgun (WGS) entry which is preliminary data.</text>
</comment>
<accession>A0A0Q0U4L5</accession>
<dbReference type="PANTHER" id="PTHR43566:SF2">
    <property type="entry name" value="DUF4143 DOMAIN-CONTAINING PROTEIN"/>
    <property type="match status" value="1"/>
</dbReference>
<name>A0A0Q0U4L5_9CORY</name>
<dbReference type="AlphaFoldDB" id="A0A0Q0U4L5"/>
<sequence length="422" mass="45670">MTHDYLPRIADARLAQALATSGAVQVKGPKWCGKTETALQQASSVIYLQDPDYSASYLALADAKPSKLLEGATPRLIDEWQMAPQLWDAVRFAVDRRRTSGQFILTGSSTPTVSPAHSGVGRITSFVMRPMTLHESQESSGDVSLAELFDAPGEAIGGISPLDVEDMAQILCRGGWPAAITTGQSNRSPDLARAYIDGLVESDISRIDGVNRNATRVRALMRSYARHISTQASQATMAADLAVNDEAMSPNTVSDYLDALARAYITDELEAWNPALRSKTAVRTSPTRHFVDPSVGTALMRATAANLLHDMEAYGLLFESLCVRDLRVYAEAMDGSLFHYRDKTGLEADAVVVLADGRWAPVEVKLGERQVDEAAANLQKLAERVDTSRMGAPSFLMVVTGGKAAYRRDDGVLVVPLACLRP</sequence>
<organism evidence="3 4">
    <name type="scientific">Corynebacterium lowii</name>
    <dbReference type="NCBI Taxonomy" id="1544413"/>
    <lineage>
        <taxon>Bacteria</taxon>
        <taxon>Bacillati</taxon>
        <taxon>Actinomycetota</taxon>
        <taxon>Actinomycetes</taxon>
        <taxon>Mycobacteriales</taxon>
        <taxon>Corynebacteriaceae</taxon>
        <taxon>Corynebacterium</taxon>
    </lineage>
</organism>
<gene>
    <name evidence="3" type="ORF">Clow_01116</name>
</gene>
<dbReference type="RefSeq" id="WP_156334659.1">
    <property type="nucleotide sequence ID" value="NZ_JAUSQY010000001.1"/>
</dbReference>
<dbReference type="Pfam" id="PF13173">
    <property type="entry name" value="AAA_14"/>
    <property type="match status" value="1"/>
</dbReference>
<reference evidence="3 4" key="1">
    <citation type="submission" date="2015-10" db="EMBL/GenBank/DDBJ databases">
        <title>Corynebacteirum lowii and Corynebacterium oculi species nova, derived from human clinical disease and and emended description of Corynebacterium mastiditis.</title>
        <authorList>
            <person name="Bernard K."/>
            <person name="Pacheco A.L."/>
            <person name="Mcdougall C."/>
            <person name="Burtx T."/>
            <person name="Weibe D."/>
            <person name="Tyler S."/>
            <person name="Olson A.B."/>
            <person name="Cnockaert M."/>
            <person name="Eguchi H."/>
            <person name="Kuwahara T."/>
            <person name="Nakayama-Imaohji H."/>
            <person name="Boudewijins M."/>
            <person name="Van Hoecke F."/>
            <person name="Bernier A.-M."/>
            <person name="Vandamme P."/>
        </authorList>
    </citation>
    <scope>NUCLEOTIDE SEQUENCE [LARGE SCALE GENOMIC DNA]</scope>
    <source>
        <strain evidence="3 4">NML 130206</strain>
    </source>
</reference>
<dbReference type="OrthoDB" id="128089at2"/>
<protein>
    <submittedName>
        <fullName evidence="3">Uncharacterized protein</fullName>
    </submittedName>
</protein>
<dbReference type="PATRIC" id="fig|1544413.3.peg.1121"/>
<proteinExistence type="predicted"/>
<feature type="domain" description="AAA" evidence="1">
    <location>
        <begin position="23"/>
        <end position="135"/>
    </location>
</feature>
<dbReference type="STRING" id="1544413.Clow_01116"/>
<dbReference type="EMBL" id="LKEV01000002">
    <property type="protein sequence ID" value="KQB86905.1"/>
    <property type="molecule type" value="Genomic_DNA"/>
</dbReference>
<evidence type="ECO:0000259" key="1">
    <source>
        <dbReference type="Pfam" id="PF13173"/>
    </source>
</evidence>
<dbReference type="InterPro" id="IPR025420">
    <property type="entry name" value="DUF4143"/>
</dbReference>
<evidence type="ECO:0000313" key="3">
    <source>
        <dbReference type="EMBL" id="KQB86905.1"/>
    </source>
</evidence>
<dbReference type="InterPro" id="IPR041682">
    <property type="entry name" value="AAA_14"/>
</dbReference>
<dbReference type="Proteomes" id="UP000050488">
    <property type="component" value="Unassembled WGS sequence"/>
</dbReference>
<keyword evidence="4" id="KW-1185">Reference proteome</keyword>
<dbReference type="Pfam" id="PF13635">
    <property type="entry name" value="DUF4143"/>
    <property type="match status" value="1"/>
</dbReference>
<evidence type="ECO:0000313" key="4">
    <source>
        <dbReference type="Proteomes" id="UP000050488"/>
    </source>
</evidence>
<feature type="domain" description="DUF4143" evidence="2">
    <location>
        <begin position="201"/>
        <end position="366"/>
    </location>
</feature>